<evidence type="ECO:0000313" key="2">
    <source>
        <dbReference type="EMBL" id="MDQ0753890.1"/>
    </source>
</evidence>
<dbReference type="EMBL" id="JAUSYP010000001">
    <property type="protein sequence ID" value="MDQ0753890.1"/>
    <property type="molecule type" value="Genomic_DNA"/>
</dbReference>
<gene>
    <name evidence="2" type="ORF">QF034_008121</name>
</gene>
<protein>
    <submittedName>
        <fullName evidence="2">Uncharacterized protein</fullName>
    </submittedName>
</protein>
<reference evidence="2 3" key="1">
    <citation type="submission" date="2023-07" db="EMBL/GenBank/DDBJ databases">
        <title>Comparative genomics of wheat-associated soil bacteria to identify genetic determinants of phenazine resistance.</title>
        <authorList>
            <person name="Mouncey N."/>
        </authorList>
    </citation>
    <scope>NUCLEOTIDE SEQUENCE [LARGE SCALE GENOMIC DNA]</scope>
    <source>
        <strain evidence="2 3">B3I12</strain>
    </source>
</reference>
<feature type="region of interest" description="Disordered" evidence="1">
    <location>
        <begin position="52"/>
        <end position="72"/>
    </location>
</feature>
<feature type="compositionally biased region" description="Basic and acidic residues" evidence="1">
    <location>
        <begin position="1"/>
        <end position="14"/>
    </location>
</feature>
<feature type="compositionally biased region" description="Basic and acidic residues" evidence="1">
    <location>
        <begin position="54"/>
        <end position="72"/>
    </location>
</feature>
<proteinExistence type="predicted"/>
<evidence type="ECO:0000256" key="1">
    <source>
        <dbReference type="SAM" id="MobiDB-lite"/>
    </source>
</evidence>
<name>A0ABU0R2K3_9ACTN</name>
<evidence type="ECO:0000313" key="3">
    <source>
        <dbReference type="Proteomes" id="UP001232755"/>
    </source>
</evidence>
<keyword evidence="3" id="KW-1185">Reference proteome</keyword>
<accession>A0ABU0R2K3</accession>
<comment type="caution">
    <text evidence="2">The sequence shown here is derived from an EMBL/GenBank/DDBJ whole genome shotgun (WGS) entry which is preliminary data.</text>
</comment>
<feature type="region of interest" description="Disordered" evidence="1">
    <location>
        <begin position="1"/>
        <end position="23"/>
    </location>
</feature>
<dbReference type="Proteomes" id="UP001232755">
    <property type="component" value="Unassembled WGS sequence"/>
</dbReference>
<sequence>MVVNEGKRCTDRPGDFVPAQNGEQDRRCQAAVVRFSFAGPWEPNRGVWAQKLSEQPEREPRCEHTIADHLAR</sequence>
<organism evidence="2 3">
    <name type="scientific">Streptomyces africanus</name>
    <dbReference type="NCBI Taxonomy" id="231024"/>
    <lineage>
        <taxon>Bacteria</taxon>
        <taxon>Bacillati</taxon>
        <taxon>Actinomycetota</taxon>
        <taxon>Actinomycetes</taxon>
        <taxon>Kitasatosporales</taxon>
        <taxon>Streptomycetaceae</taxon>
        <taxon>Streptomyces</taxon>
    </lineage>
</organism>